<dbReference type="AlphaFoldDB" id="A0A7Y9WAX1"/>
<dbReference type="Proteomes" id="UP000540929">
    <property type="component" value="Unassembled WGS sequence"/>
</dbReference>
<evidence type="ECO:0000313" key="2">
    <source>
        <dbReference type="EMBL" id="NYH27746.1"/>
    </source>
</evidence>
<evidence type="ECO:0008006" key="5">
    <source>
        <dbReference type="Google" id="ProtNLM"/>
    </source>
</evidence>
<reference evidence="3 4" key="1">
    <citation type="submission" date="2020-07" db="EMBL/GenBank/DDBJ databases">
        <title>Exploring microbial biodiversity for novel pathways involved in the catabolism of aromatic compounds derived from lignin.</title>
        <authorList>
            <person name="Elkins J."/>
        </authorList>
    </citation>
    <scope>NUCLEOTIDE SEQUENCE [LARGE SCALE GENOMIC DNA]</scope>
    <source>
        <strain evidence="1 4">H2C3B</strain>
        <strain evidence="2 3">H2C3C</strain>
    </source>
</reference>
<evidence type="ECO:0000313" key="3">
    <source>
        <dbReference type="Proteomes" id="UP000540929"/>
    </source>
</evidence>
<protein>
    <recommendedName>
        <fullName evidence="5">Outer membrane protein with glycine zipper</fullName>
    </recommendedName>
</protein>
<organism evidence="1 4">
    <name type="scientific">Paraburkholderia bryophila</name>
    <dbReference type="NCBI Taxonomy" id="420952"/>
    <lineage>
        <taxon>Bacteria</taxon>
        <taxon>Pseudomonadati</taxon>
        <taxon>Pseudomonadota</taxon>
        <taxon>Betaproteobacteria</taxon>
        <taxon>Burkholderiales</taxon>
        <taxon>Burkholderiaceae</taxon>
        <taxon>Paraburkholderia</taxon>
    </lineage>
</organism>
<sequence>MSRGHAKKFANFLSTGIQMIVELNRQEIEQVSGAGLTGTVAGTLGGTVAGQAIGPEVGAGFGAAVGSFLPGIGTLGGAIIGAGLGTMYGGLAGGAAGAYVLDKLQDHGWAYFFPNGAPTFNELLQFTDQLQ</sequence>
<accession>A0A7Y9WAX1</accession>
<proteinExistence type="predicted"/>
<dbReference type="Proteomes" id="UP000572540">
    <property type="component" value="Unassembled WGS sequence"/>
</dbReference>
<evidence type="ECO:0000313" key="4">
    <source>
        <dbReference type="Proteomes" id="UP000572540"/>
    </source>
</evidence>
<comment type="caution">
    <text evidence="1">The sequence shown here is derived from an EMBL/GenBank/DDBJ whole genome shotgun (WGS) entry which is preliminary data.</text>
</comment>
<keyword evidence="3" id="KW-1185">Reference proteome</keyword>
<name>A0A7Y9WAX1_9BURK</name>
<gene>
    <name evidence="2" type="ORF">GGD40_007317</name>
    <name evidence="1" type="ORF">GGD41_004176</name>
</gene>
<dbReference type="EMBL" id="JACCAS010000002">
    <property type="protein sequence ID" value="NYH27746.1"/>
    <property type="molecule type" value="Genomic_DNA"/>
</dbReference>
<dbReference type="RefSeq" id="WP_179713546.1">
    <property type="nucleotide sequence ID" value="NZ_JACCAS010000002.1"/>
</dbReference>
<dbReference type="EMBL" id="JACCAU010000001">
    <property type="protein sequence ID" value="NYH16948.1"/>
    <property type="molecule type" value="Genomic_DNA"/>
</dbReference>
<evidence type="ECO:0000313" key="1">
    <source>
        <dbReference type="EMBL" id="NYH16948.1"/>
    </source>
</evidence>